<dbReference type="SUPFAM" id="SSF103025">
    <property type="entry name" value="Folate-binding domain"/>
    <property type="match status" value="1"/>
</dbReference>
<dbReference type="InterPro" id="IPR007375">
    <property type="entry name" value="SoxG"/>
</dbReference>
<protein>
    <submittedName>
        <fullName evidence="1">Sarcosine oxidase gamma subunit protein</fullName>
    </submittedName>
</protein>
<dbReference type="HOGENOM" id="CLU_114076_4_0_5"/>
<dbReference type="Gene3D" id="3.30.1360.120">
    <property type="entry name" value="Probable tRNA modification gtpase trme, domain 1"/>
    <property type="match status" value="1"/>
</dbReference>
<dbReference type="Pfam" id="PF04268">
    <property type="entry name" value="SoxG"/>
    <property type="match status" value="1"/>
</dbReference>
<keyword evidence="2" id="KW-1185">Reference proteome</keyword>
<dbReference type="InterPro" id="IPR027266">
    <property type="entry name" value="TrmE/GcvT-like"/>
</dbReference>
<proteinExistence type="predicted"/>
<sequence>MPDLPELRPALAGKAIFEGPGIRLEPLPEGHLLHIMGAVNAESLAGYLSAAGLPASAVRPAGYQQWYIAGDEDLSPPYIAALAEHLKGKAFVSDQSHGRIRIGLSGVKAADLLSRGTSVDLDPAIFPVGHSAVTLFGHVSVQLTHTQTDRFELTVLRSYAEDLYEALEHIAGTAMPIKEPRG</sequence>
<dbReference type="EMBL" id="CANI01000027">
    <property type="protein sequence ID" value="CCM76844.1"/>
    <property type="molecule type" value="Genomic_DNA"/>
</dbReference>
<evidence type="ECO:0000313" key="1">
    <source>
        <dbReference type="EMBL" id="CCM76844.1"/>
    </source>
</evidence>
<evidence type="ECO:0000313" key="2">
    <source>
        <dbReference type="Proteomes" id="UP000009319"/>
    </source>
</evidence>
<comment type="caution">
    <text evidence="1">The sequence shown here is derived from an EMBL/GenBank/DDBJ whole genome shotgun (WGS) entry which is preliminary data.</text>
</comment>
<dbReference type="AlphaFoldDB" id="K0Q2R1"/>
<dbReference type="RefSeq" id="WP_007534522.1">
    <property type="nucleotide sequence ID" value="NZ_HF536772.1"/>
</dbReference>
<name>K0Q2R1_9HYPH</name>
<gene>
    <name evidence="1" type="primary">soxGe</name>
    <name evidence="1" type="ORF">BN77_3882</name>
</gene>
<organism evidence="1 2">
    <name type="scientific">Rhizobium mesoamericanum STM3625</name>
    <dbReference type="NCBI Taxonomy" id="1211777"/>
    <lineage>
        <taxon>Bacteria</taxon>
        <taxon>Pseudomonadati</taxon>
        <taxon>Pseudomonadota</taxon>
        <taxon>Alphaproteobacteria</taxon>
        <taxon>Hyphomicrobiales</taxon>
        <taxon>Rhizobiaceae</taxon>
        <taxon>Rhizobium/Agrobacterium group</taxon>
        <taxon>Rhizobium</taxon>
    </lineage>
</organism>
<dbReference type="eggNOG" id="COG4583">
    <property type="taxonomic scope" value="Bacteria"/>
</dbReference>
<accession>K0Q2R1</accession>
<dbReference type="Proteomes" id="UP000009319">
    <property type="component" value="Unassembled WGS sequence"/>
</dbReference>
<dbReference type="STRING" id="1211777.BN77_3882"/>
<reference evidence="1 2" key="1">
    <citation type="journal article" date="2013" name="Genome Announc.">
        <title>Draft Genome Sequence of Rhizobium mesoamericanum STM3625, a Nitrogen-Fixing Symbiont of Mimosa pudica Isolated in French Guiana (South America).</title>
        <authorList>
            <person name="Moulin L."/>
            <person name="Mornico D."/>
            <person name="Melkonian R."/>
            <person name="Klonowska A."/>
        </authorList>
    </citation>
    <scope>NUCLEOTIDE SEQUENCE [LARGE SCALE GENOMIC DNA]</scope>
    <source>
        <strain evidence="1 2">STM3625</strain>
    </source>
</reference>